<keyword evidence="2" id="KW-0808">Transferase</keyword>
<sequence>MRLKPAHQRGCESSFDVFLFPLMNSKSIPPNQQLVRRDCWPVVGERSPGNLDLPWTITVCGQVRAERRVDLDDLAVMPQTTRCIDVHCVTRWSKLQMEFEGVRFAELVADANGQPLWNPQARFVSFVARSERSHRTSLPLDELLDLDPLIALKADGERLPVEHGGPVRMVVPGKYFYKSIKWLERIEFLSDDRLGYWESDAGYHNGADPWKEQRYIAASLSKQDAARLIRDRDFSGRDLLSLEARGLDLENLHADNSLLRNADLRNANLRRAEFRGANLSNAHLQSADLRDANLRGADLEGADFSAADLRGADLRDASLFGVSFGVVNADGTLSQAALIDATTKFTATSLDALTPEQRDWLHLQSATLC</sequence>
<accession>A0ABX5XL30</accession>
<proteinExistence type="predicted"/>
<evidence type="ECO:0000313" key="3">
    <source>
        <dbReference type="Proteomes" id="UP000318081"/>
    </source>
</evidence>
<dbReference type="Gene3D" id="3.90.420.10">
    <property type="entry name" value="Oxidoreductase, molybdopterin-binding domain"/>
    <property type="match status" value="1"/>
</dbReference>
<dbReference type="GO" id="GO:0004674">
    <property type="term" value="F:protein serine/threonine kinase activity"/>
    <property type="evidence" value="ECO:0007669"/>
    <property type="project" value="UniProtKB-EC"/>
</dbReference>
<dbReference type="Pfam" id="PF00174">
    <property type="entry name" value="Oxidored_molyb"/>
    <property type="match status" value="1"/>
</dbReference>
<dbReference type="InterPro" id="IPR036374">
    <property type="entry name" value="OxRdtase_Mopterin-bd_sf"/>
</dbReference>
<organism evidence="2 3">
    <name type="scientific">Stieleria magnilauensis</name>
    <dbReference type="NCBI Taxonomy" id="2527963"/>
    <lineage>
        <taxon>Bacteria</taxon>
        <taxon>Pseudomonadati</taxon>
        <taxon>Planctomycetota</taxon>
        <taxon>Planctomycetia</taxon>
        <taxon>Pirellulales</taxon>
        <taxon>Pirellulaceae</taxon>
        <taxon>Stieleria</taxon>
    </lineage>
</organism>
<dbReference type="Proteomes" id="UP000318081">
    <property type="component" value="Chromosome"/>
</dbReference>
<dbReference type="InterPro" id="IPR000572">
    <property type="entry name" value="OxRdtase_Mopterin-bd_dom"/>
</dbReference>
<dbReference type="SUPFAM" id="SSF56524">
    <property type="entry name" value="Oxidoreductase molybdopterin-binding domain"/>
    <property type="match status" value="1"/>
</dbReference>
<evidence type="ECO:0000259" key="1">
    <source>
        <dbReference type="Pfam" id="PF00174"/>
    </source>
</evidence>
<dbReference type="Gene3D" id="2.160.20.80">
    <property type="entry name" value="E3 ubiquitin-protein ligase SopA"/>
    <property type="match status" value="1"/>
</dbReference>
<gene>
    <name evidence="2" type="primary">spkB</name>
    <name evidence="2" type="ORF">TBK1r_14120</name>
</gene>
<dbReference type="PANTHER" id="PTHR43032:SF4">
    <property type="entry name" value="OXIDOREDUCTASE MOLYBDOPTERIN-BINDING DOMAIN-CONTAINING PROTEIN"/>
    <property type="match status" value="1"/>
</dbReference>
<evidence type="ECO:0000313" key="2">
    <source>
        <dbReference type="EMBL" id="QDV82482.1"/>
    </source>
</evidence>
<dbReference type="EC" id="2.7.11.1" evidence="2"/>
<feature type="domain" description="Oxidoreductase molybdopterin-binding" evidence="1">
    <location>
        <begin position="55"/>
        <end position="197"/>
    </location>
</feature>
<name>A0ABX5XL30_9BACT</name>
<reference evidence="2 3" key="1">
    <citation type="submission" date="2019-02" db="EMBL/GenBank/DDBJ databases">
        <title>Deep-cultivation of Planctomycetes and their phenomic and genomic characterization uncovers novel biology.</title>
        <authorList>
            <person name="Wiegand S."/>
            <person name="Jogler M."/>
            <person name="Boedeker C."/>
            <person name="Pinto D."/>
            <person name="Vollmers J."/>
            <person name="Rivas-Marin E."/>
            <person name="Kohn T."/>
            <person name="Peeters S.H."/>
            <person name="Heuer A."/>
            <person name="Rast P."/>
            <person name="Oberbeckmann S."/>
            <person name="Bunk B."/>
            <person name="Jeske O."/>
            <person name="Meyerdierks A."/>
            <person name="Storesund J.E."/>
            <person name="Kallscheuer N."/>
            <person name="Luecker S."/>
            <person name="Lage O.M."/>
            <person name="Pohl T."/>
            <person name="Merkel B.J."/>
            <person name="Hornburger P."/>
            <person name="Mueller R.-W."/>
            <person name="Bruemmer F."/>
            <person name="Labrenz M."/>
            <person name="Spormann A.M."/>
            <person name="Op den Camp H."/>
            <person name="Overmann J."/>
            <person name="Amann R."/>
            <person name="Jetten M.S.M."/>
            <person name="Mascher T."/>
            <person name="Medema M.H."/>
            <person name="Devos D.P."/>
            <person name="Kaster A.-K."/>
            <person name="Ovreas L."/>
            <person name="Rohde M."/>
            <person name="Galperin M.Y."/>
            <person name="Jogler C."/>
        </authorList>
    </citation>
    <scope>NUCLEOTIDE SEQUENCE [LARGE SCALE GENOMIC DNA]</scope>
    <source>
        <strain evidence="2 3">TBK1r</strain>
    </source>
</reference>
<keyword evidence="3" id="KW-1185">Reference proteome</keyword>
<dbReference type="SUPFAM" id="SSF141571">
    <property type="entry name" value="Pentapeptide repeat-like"/>
    <property type="match status" value="1"/>
</dbReference>
<protein>
    <submittedName>
        <fullName evidence="2">Serine/threonine-protein kinase B</fullName>
        <ecNumber evidence="2">2.7.11.1</ecNumber>
    </submittedName>
</protein>
<dbReference type="EMBL" id="CP036432">
    <property type="protein sequence ID" value="QDV82482.1"/>
    <property type="molecule type" value="Genomic_DNA"/>
</dbReference>
<keyword evidence="2" id="KW-0418">Kinase</keyword>
<dbReference type="InterPro" id="IPR001646">
    <property type="entry name" value="5peptide_repeat"/>
</dbReference>
<dbReference type="PANTHER" id="PTHR43032">
    <property type="entry name" value="PROTEIN-METHIONINE-SULFOXIDE REDUCTASE"/>
    <property type="match status" value="1"/>
</dbReference>
<dbReference type="Pfam" id="PF00805">
    <property type="entry name" value="Pentapeptide"/>
    <property type="match status" value="1"/>
</dbReference>